<feature type="compositionally biased region" description="Basic and acidic residues" evidence="1">
    <location>
        <begin position="1"/>
        <end position="41"/>
    </location>
</feature>
<dbReference type="AlphaFoldDB" id="A0A9E7ND86"/>
<dbReference type="InterPro" id="IPR043899">
    <property type="entry name" value="DUF5789"/>
</dbReference>
<dbReference type="Pfam" id="PF19102">
    <property type="entry name" value="DUF5789"/>
    <property type="match status" value="1"/>
</dbReference>
<keyword evidence="3" id="KW-1185">Reference proteome</keyword>
<evidence type="ECO:0000256" key="1">
    <source>
        <dbReference type="SAM" id="MobiDB-lite"/>
    </source>
</evidence>
<dbReference type="Proteomes" id="UP001056855">
    <property type="component" value="Chromosome"/>
</dbReference>
<evidence type="ECO:0000313" key="3">
    <source>
        <dbReference type="Proteomes" id="UP001056855"/>
    </source>
</evidence>
<reference evidence="2" key="1">
    <citation type="submission" date="2022-06" db="EMBL/GenBank/DDBJ databases">
        <title>Diverse halophilic archaea isolated from saline environments.</title>
        <authorList>
            <person name="Cui H.-L."/>
        </authorList>
    </citation>
    <scope>NUCLEOTIDE SEQUENCE</scope>
    <source>
        <strain evidence="2">WLHS1</strain>
    </source>
</reference>
<feature type="region of interest" description="Disordered" evidence="1">
    <location>
        <begin position="1"/>
        <end position="44"/>
    </location>
</feature>
<dbReference type="EMBL" id="CP100355">
    <property type="protein sequence ID" value="UTF54878.1"/>
    <property type="molecule type" value="Genomic_DNA"/>
</dbReference>
<dbReference type="RefSeq" id="WP_254159598.1">
    <property type="nucleotide sequence ID" value="NZ_CP100355.1"/>
</dbReference>
<proteinExistence type="predicted"/>
<accession>A0A9E7ND86</accession>
<gene>
    <name evidence="2" type="ORF">NGM29_06365</name>
</gene>
<evidence type="ECO:0000313" key="2">
    <source>
        <dbReference type="EMBL" id="UTF54878.1"/>
    </source>
</evidence>
<dbReference type="KEGG" id="sawl:NGM29_06365"/>
<dbReference type="GeneID" id="73289653"/>
<sequence length="110" mass="12775">MADDKQGQDKQADDEERRQQEREVEEARTRADEAEPIRNDTVEQLDDLDEALETHDYPTTTDDLIEAYGDYEIETQDGWESLDEVLGPTDNQTYVSADDVRSRILGRIRR</sequence>
<name>A0A9E7ND86_9EURY</name>
<organism evidence="2 3">
    <name type="scientific">Natronosalvus rutilus</name>
    <dbReference type="NCBI Taxonomy" id="2953753"/>
    <lineage>
        <taxon>Archaea</taxon>
        <taxon>Methanobacteriati</taxon>
        <taxon>Methanobacteriota</taxon>
        <taxon>Stenosarchaea group</taxon>
        <taxon>Halobacteria</taxon>
        <taxon>Halobacteriales</taxon>
        <taxon>Natrialbaceae</taxon>
        <taxon>Natronosalvus</taxon>
    </lineage>
</organism>
<protein>
    <submittedName>
        <fullName evidence="2">Uncharacterized protein</fullName>
    </submittedName>
</protein>